<dbReference type="EMBL" id="PDCK01000042">
    <property type="protein sequence ID" value="PRQ40689.1"/>
    <property type="molecule type" value="Genomic_DNA"/>
</dbReference>
<accession>A0A2P6R2U1</accession>
<evidence type="ECO:0000313" key="2">
    <source>
        <dbReference type="Proteomes" id="UP000238479"/>
    </source>
</evidence>
<gene>
    <name evidence="1" type="ORF">RchiOBHm_Chr4g0438781</name>
</gene>
<evidence type="ECO:0000313" key="1">
    <source>
        <dbReference type="EMBL" id="PRQ40689.1"/>
    </source>
</evidence>
<name>A0A2P6R2U1_ROSCH</name>
<comment type="caution">
    <text evidence="1">The sequence shown here is derived from an EMBL/GenBank/DDBJ whole genome shotgun (WGS) entry which is preliminary data.</text>
</comment>
<sequence>MFLGLNVGDVLERNFVGCVFLFVFEFVVSNFQSECMVHTLETNLIDGAIKQFEP</sequence>
<dbReference type="AlphaFoldDB" id="A0A2P6R2U1"/>
<organism evidence="1 2">
    <name type="scientific">Rosa chinensis</name>
    <name type="common">China rose</name>
    <dbReference type="NCBI Taxonomy" id="74649"/>
    <lineage>
        <taxon>Eukaryota</taxon>
        <taxon>Viridiplantae</taxon>
        <taxon>Streptophyta</taxon>
        <taxon>Embryophyta</taxon>
        <taxon>Tracheophyta</taxon>
        <taxon>Spermatophyta</taxon>
        <taxon>Magnoliopsida</taxon>
        <taxon>eudicotyledons</taxon>
        <taxon>Gunneridae</taxon>
        <taxon>Pentapetalae</taxon>
        <taxon>rosids</taxon>
        <taxon>fabids</taxon>
        <taxon>Rosales</taxon>
        <taxon>Rosaceae</taxon>
        <taxon>Rosoideae</taxon>
        <taxon>Rosoideae incertae sedis</taxon>
        <taxon>Rosa</taxon>
    </lineage>
</organism>
<protein>
    <submittedName>
        <fullName evidence="1">Uncharacterized protein</fullName>
    </submittedName>
</protein>
<proteinExistence type="predicted"/>
<reference evidence="1 2" key="1">
    <citation type="journal article" date="2018" name="Nat. Genet.">
        <title>The Rosa genome provides new insights in the design of modern roses.</title>
        <authorList>
            <person name="Bendahmane M."/>
        </authorList>
    </citation>
    <scope>NUCLEOTIDE SEQUENCE [LARGE SCALE GENOMIC DNA]</scope>
    <source>
        <strain evidence="2">cv. Old Blush</strain>
    </source>
</reference>
<dbReference type="Proteomes" id="UP000238479">
    <property type="component" value="Chromosome 4"/>
</dbReference>
<dbReference type="Gramene" id="PRQ40689">
    <property type="protein sequence ID" value="PRQ40689"/>
    <property type="gene ID" value="RchiOBHm_Chr4g0438781"/>
</dbReference>
<keyword evidence="2" id="KW-1185">Reference proteome</keyword>